<dbReference type="HOGENOM" id="CLU_1091548_0_0_1"/>
<dbReference type="InterPro" id="IPR011598">
    <property type="entry name" value="bHLH_dom"/>
</dbReference>
<feature type="domain" description="BHLH" evidence="4">
    <location>
        <begin position="223"/>
        <end position="258"/>
    </location>
</feature>
<evidence type="ECO:0000313" key="6">
    <source>
        <dbReference type="Proteomes" id="UP000001514"/>
    </source>
</evidence>
<dbReference type="Gramene" id="EFJ27497">
    <property type="protein sequence ID" value="EFJ27497"/>
    <property type="gene ID" value="SELMODRAFT_412326"/>
</dbReference>
<dbReference type="Proteomes" id="UP000001514">
    <property type="component" value="Unassembled WGS sequence"/>
</dbReference>
<gene>
    <name evidence="5" type="ORF">SELMODRAFT_412326</name>
</gene>
<dbReference type="AlphaFoldDB" id="D8RKT0"/>
<dbReference type="KEGG" id="smo:SELMODRAFT_412326"/>
<keyword evidence="2" id="KW-0804">Transcription</keyword>
<keyword evidence="6" id="KW-1185">Reference proteome</keyword>
<evidence type="ECO:0000313" key="5">
    <source>
        <dbReference type="EMBL" id="EFJ27497.1"/>
    </source>
</evidence>
<proteinExistence type="predicted"/>
<sequence length="258" mass="28574">MEMEALYDPEAWSFPGAATGHESAFSLSSAGASSGGGFLEPNDDHELQAHIQQLSRSFDGTEAFQLFDHDSIVVQGLSRVDFPLETGRGAGFQQQHFEQPLPVMAVKEEAVPVEQVEIHPGKAFQYWSPGIESTAHTHGHGCRKKSMACSILDLYRQVHEREQLQSRASSSSAAPEDVTLQQQHQQQQLEIQAPSSQVAQAQDLQHQPLIQFQSNPRAPAQTPASYNHMLAERSRRSKESEHLATLKKFIPQGTLKKV</sequence>
<feature type="compositionally biased region" description="Basic and acidic residues" evidence="3">
    <location>
        <begin position="230"/>
        <end position="244"/>
    </location>
</feature>
<accession>D8RKT0</accession>
<name>D8RKT0_SELML</name>
<dbReference type="OrthoDB" id="5778525at2759"/>
<evidence type="ECO:0000256" key="3">
    <source>
        <dbReference type="SAM" id="MobiDB-lite"/>
    </source>
</evidence>
<feature type="region of interest" description="Disordered" evidence="3">
    <location>
        <begin position="162"/>
        <end position="200"/>
    </location>
</feature>
<keyword evidence="1" id="KW-0805">Transcription regulation</keyword>
<protein>
    <recommendedName>
        <fullName evidence="4">BHLH domain-containing protein</fullName>
    </recommendedName>
</protein>
<evidence type="ECO:0000256" key="1">
    <source>
        <dbReference type="ARBA" id="ARBA00023015"/>
    </source>
</evidence>
<dbReference type="InParanoid" id="D8RKT0"/>
<dbReference type="EMBL" id="GL377582">
    <property type="protein sequence ID" value="EFJ27497.1"/>
    <property type="molecule type" value="Genomic_DNA"/>
</dbReference>
<feature type="compositionally biased region" description="Polar residues" evidence="3">
    <location>
        <begin position="189"/>
        <end position="200"/>
    </location>
</feature>
<evidence type="ECO:0000256" key="2">
    <source>
        <dbReference type="ARBA" id="ARBA00023163"/>
    </source>
</evidence>
<organism evidence="6">
    <name type="scientific">Selaginella moellendorffii</name>
    <name type="common">Spikemoss</name>
    <dbReference type="NCBI Taxonomy" id="88036"/>
    <lineage>
        <taxon>Eukaryota</taxon>
        <taxon>Viridiplantae</taxon>
        <taxon>Streptophyta</taxon>
        <taxon>Embryophyta</taxon>
        <taxon>Tracheophyta</taxon>
        <taxon>Lycopodiopsida</taxon>
        <taxon>Selaginellales</taxon>
        <taxon>Selaginellaceae</taxon>
        <taxon>Selaginella</taxon>
    </lineage>
</organism>
<evidence type="ECO:0000259" key="4">
    <source>
        <dbReference type="PROSITE" id="PS50888"/>
    </source>
</evidence>
<dbReference type="PROSITE" id="PS50888">
    <property type="entry name" value="BHLH"/>
    <property type="match status" value="1"/>
</dbReference>
<dbReference type="GO" id="GO:0046983">
    <property type="term" value="F:protein dimerization activity"/>
    <property type="evidence" value="ECO:0007669"/>
    <property type="project" value="InterPro"/>
</dbReference>
<feature type="region of interest" description="Disordered" evidence="3">
    <location>
        <begin position="215"/>
        <end position="244"/>
    </location>
</feature>
<reference evidence="5 6" key="1">
    <citation type="journal article" date="2011" name="Science">
        <title>The Selaginella genome identifies genetic changes associated with the evolution of vascular plants.</title>
        <authorList>
            <person name="Banks J.A."/>
            <person name="Nishiyama T."/>
            <person name="Hasebe M."/>
            <person name="Bowman J.L."/>
            <person name="Gribskov M."/>
            <person name="dePamphilis C."/>
            <person name="Albert V.A."/>
            <person name="Aono N."/>
            <person name="Aoyama T."/>
            <person name="Ambrose B.A."/>
            <person name="Ashton N.W."/>
            <person name="Axtell M.J."/>
            <person name="Barker E."/>
            <person name="Barker M.S."/>
            <person name="Bennetzen J.L."/>
            <person name="Bonawitz N.D."/>
            <person name="Chapple C."/>
            <person name="Cheng C."/>
            <person name="Correa L.G."/>
            <person name="Dacre M."/>
            <person name="DeBarry J."/>
            <person name="Dreyer I."/>
            <person name="Elias M."/>
            <person name="Engstrom E.M."/>
            <person name="Estelle M."/>
            <person name="Feng L."/>
            <person name="Finet C."/>
            <person name="Floyd S.K."/>
            <person name="Frommer W.B."/>
            <person name="Fujita T."/>
            <person name="Gramzow L."/>
            <person name="Gutensohn M."/>
            <person name="Harholt J."/>
            <person name="Hattori M."/>
            <person name="Heyl A."/>
            <person name="Hirai T."/>
            <person name="Hiwatashi Y."/>
            <person name="Ishikawa M."/>
            <person name="Iwata M."/>
            <person name="Karol K.G."/>
            <person name="Koehler B."/>
            <person name="Kolukisaoglu U."/>
            <person name="Kubo M."/>
            <person name="Kurata T."/>
            <person name="Lalonde S."/>
            <person name="Li K."/>
            <person name="Li Y."/>
            <person name="Litt A."/>
            <person name="Lyons E."/>
            <person name="Manning G."/>
            <person name="Maruyama T."/>
            <person name="Michael T.P."/>
            <person name="Mikami K."/>
            <person name="Miyazaki S."/>
            <person name="Morinaga S."/>
            <person name="Murata T."/>
            <person name="Mueller-Roeber B."/>
            <person name="Nelson D.R."/>
            <person name="Obara M."/>
            <person name="Oguri Y."/>
            <person name="Olmstead R.G."/>
            <person name="Onodera N."/>
            <person name="Petersen B.L."/>
            <person name="Pils B."/>
            <person name="Prigge M."/>
            <person name="Rensing S.A."/>
            <person name="Riano-Pachon D.M."/>
            <person name="Roberts A.W."/>
            <person name="Sato Y."/>
            <person name="Scheller H.V."/>
            <person name="Schulz B."/>
            <person name="Schulz C."/>
            <person name="Shakirov E.V."/>
            <person name="Shibagaki N."/>
            <person name="Shinohara N."/>
            <person name="Shippen D.E."/>
            <person name="Soerensen I."/>
            <person name="Sotooka R."/>
            <person name="Sugimoto N."/>
            <person name="Sugita M."/>
            <person name="Sumikawa N."/>
            <person name="Tanurdzic M."/>
            <person name="Theissen G."/>
            <person name="Ulvskov P."/>
            <person name="Wakazuki S."/>
            <person name="Weng J.K."/>
            <person name="Willats W.W."/>
            <person name="Wipf D."/>
            <person name="Wolf P.G."/>
            <person name="Yang L."/>
            <person name="Zimmer A.D."/>
            <person name="Zhu Q."/>
            <person name="Mitros T."/>
            <person name="Hellsten U."/>
            <person name="Loque D."/>
            <person name="Otillar R."/>
            <person name="Salamov A."/>
            <person name="Schmutz J."/>
            <person name="Shapiro H."/>
            <person name="Lindquist E."/>
            <person name="Lucas S."/>
            <person name="Rokhsar D."/>
            <person name="Grigoriev I.V."/>
        </authorList>
    </citation>
    <scope>NUCLEOTIDE SEQUENCE [LARGE SCALE GENOMIC DNA]</scope>
</reference>